<keyword evidence="2" id="KW-1185">Reference proteome</keyword>
<organism evidence="1 2">
    <name type="scientific">Crocosphaera chwakensis CCY0110</name>
    <dbReference type="NCBI Taxonomy" id="391612"/>
    <lineage>
        <taxon>Bacteria</taxon>
        <taxon>Bacillati</taxon>
        <taxon>Cyanobacteriota</taxon>
        <taxon>Cyanophyceae</taxon>
        <taxon>Oscillatoriophycideae</taxon>
        <taxon>Chroococcales</taxon>
        <taxon>Aphanothecaceae</taxon>
        <taxon>Crocosphaera</taxon>
        <taxon>Crocosphaera chwakensis</taxon>
    </lineage>
</organism>
<evidence type="ECO:0000313" key="2">
    <source>
        <dbReference type="Proteomes" id="UP000003781"/>
    </source>
</evidence>
<protein>
    <submittedName>
        <fullName evidence="1">Uncharacterized protein</fullName>
    </submittedName>
</protein>
<dbReference type="Proteomes" id="UP000003781">
    <property type="component" value="Unassembled WGS sequence"/>
</dbReference>
<evidence type="ECO:0000313" key="1">
    <source>
        <dbReference type="EMBL" id="EAZ93348.1"/>
    </source>
</evidence>
<comment type="caution">
    <text evidence="1">The sequence shown here is derived from an EMBL/GenBank/DDBJ whole genome shotgun (WGS) entry which is preliminary data.</text>
</comment>
<sequence length="21" mass="2485">MFNKPLVMSLENNPKLRIILN</sequence>
<dbReference type="EMBL" id="AAXW01000002">
    <property type="protein sequence ID" value="EAZ93348.1"/>
    <property type="molecule type" value="Genomic_DNA"/>
</dbReference>
<dbReference type="AlphaFoldDB" id="A3IHR6"/>
<accession>A3IHR6</accession>
<proteinExistence type="predicted"/>
<reference evidence="1 2" key="1">
    <citation type="submission" date="2007-03" db="EMBL/GenBank/DDBJ databases">
        <authorList>
            <person name="Stal L."/>
            <person name="Ferriera S."/>
            <person name="Johnson J."/>
            <person name="Kravitz S."/>
            <person name="Beeson K."/>
            <person name="Sutton G."/>
            <person name="Rogers Y.-H."/>
            <person name="Friedman R."/>
            <person name="Frazier M."/>
            <person name="Venter J.C."/>
        </authorList>
    </citation>
    <scope>NUCLEOTIDE SEQUENCE [LARGE SCALE GENOMIC DNA]</scope>
    <source>
        <strain evidence="1 2">CCY0110</strain>
    </source>
</reference>
<gene>
    <name evidence="1" type="ORF">CY0110_16172</name>
</gene>
<name>A3IHR6_9CHRO</name>